<comment type="caution">
    <text evidence="2">The sequence shown here is derived from an EMBL/GenBank/DDBJ whole genome shotgun (WGS) entry which is preliminary data.</text>
</comment>
<organism evidence="2 3">
    <name type="scientific">Nostoc spongiaeforme FACHB-130</name>
    <dbReference type="NCBI Taxonomy" id="1357510"/>
    <lineage>
        <taxon>Bacteria</taxon>
        <taxon>Bacillati</taxon>
        <taxon>Cyanobacteriota</taxon>
        <taxon>Cyanophyceae</taxon>
        <taxon>Nostocales</taxon>
        <taxon>Nostocaceae</taxon>
        <taxon>Nostoc</taxon>
    </lineage>
</organism>
<gene>
    <name evidence="2" type="ORF">H6G74_19890</name>
</gene>
<sequence>MVDGFFQRAKEFFTGSNNNEFEQETDESNMRPDSEDDYIEPEDQIYEGLSPANQEPYSDKADEYSNISPTNADPFGDPADEYGRE</sequence>
<protein>
    <submittedName>
        <fullName evidence="2">Translation initiation factor</fullName>
    </submittedName>
</protein>
<keyword evidence="2" id="KW-0648">Protein biosynthesis</keyword>
<dbReference type="RefSeq" id="WP_190969298.1">
    <property type="nucleotide sequence ID" value="NZ_JACJTB010000029.1"/>
</dbReference>
<evidence type="ECO:0000313" key="3">
    <source>
        <dbReference type="Proteomes" id="UP000603457"/>
    </source>
</evidence>
<dbReference type="EMBL" id="JACJTB010000029">
    <property type="protein sequence ID" value="MBD2596576.1"/>
    <property type="molecule type" value="Genomic_DNA"/>
</dbReference>
<keyword evidence="2" id="KW-0396">Initiation factor</keyword>
<feature type="compositionally biased region" description="Acidic residues" evidence="1">
    <location>
        <begin position="34"/>
        <end position="45"/>
    </location>
</feature>
<dbReference type="Proteomes" id="UP000603457">
    <property type="component" value="Unassembled WGS sequence"/>
</dbReference>
<reference evidence="2 3" key="1">
    <citation type="journal article" date="2020" name="ISME J.">
        <title>Comparative genomics reveals insights into cyanobacterial evolution and habitat adaptation.</title>
        <authorList>
            <person name="Chen M.Y."/>
            <person name="Teng W.K."/>
            <person name="Zhao L."/>
            <person name="Hu C.X."/>
            <person name="Zhou Y.K."/>
            <person name="Han B.P."/>
            <person name="Song L.R."/>
            <person name="Shu W.S."/>
        </authorList>
    </citation>
    <scope>NUCLEOTIDE SEQUENCE [LARGE SCALE GENOMIC DNA]</scope>
    <source>
        <strain evidence="2 3">FACHB-130</strain>
    </source>
</reference>
<proteinExistence type="predicted"/>
<accession>A0ABR8G031</accession>
<name>A0ABR8G031_9NOSO</name>
<dbReference type="GO" id="GO:0003743">
    <property type="term" value="F:translation initiation factor activity"/>
    <property type="evidence" value="ECO:0007669"/>
    <property type="project" value="UniProtKB-KW"/>
</dbReference>
<keyword evidence="3" id="KW-1185">Reference proteome</keyword>
<feature type="region of interest" description="Disordered" evidence="1">
    <location>
        <begin position="13"/>
        <end position="85"/>
    </location>
</feature>
<evidence type="ECO:0000256" key="1">
    <source>
        <dbReference type="SAM" id="MobiDB-lite"/>
    </source>
</evidence>
<evidence type="ECO:0000313" key="2">
    <source>
        <dbReference type="EMBL" id="MBD2596576.1"/>
    </source>
</evidence>